<dbReference type="Pfam" id="PF00196">
    <property type="entry name" value="GerE"/>
    <property type="match status" value="1"/>
</dbReference>
<comment type="caution">
    <text evidence="5">The sequence shown here is derived from an EMBL/GenBank/DDBJ whole genome shotgun (WGS) entry which is preliminary data.</text>
</comment>
<keyword evidence="3" id="KW-0804">Transcription</keyword>
<dbReference type="InterPro" id="IPR036388">
    <property type="entry name" value="WH-like_DNA-bd_sf"/>
</dbReference>
<name>A0A7Y7IK89_9MICC</name>
<dbReference type="AlphaFoldDB" id="A0A7Y7IK89"/>
<accession>A0A7Y7IK89</accession>
<dbReference type="SUPFAM" id="SSF55874">
    <property type="entry name" value="ATPase domain of HSP90 chaperone/DNA topoisomerase II/histidine kinase"/>
    <property type="match status" value="1"/>
</dbReference>
<proteinExistence type="predicted"/>
<dbReference type="InterPro" id="IPR000792">
    <property type="entry name" value="Tscrpt_reg_LuxR_C"/>
</dbReference>
<dbReference type="PANTHER" id="PTHR44688:SF16">
    <property type="entry name" value="DNA-BINDING TRANSCRIPTIONAL ACTIVATOR DEVR_DOSR"/>
    <property type="match status" value="1"/>
</dbReference>
<dbReference type="EMBL" id="JAAMFM010000031">
    <property type="protein sequence ID" value="NVM96421.1"/>
    <property type="molecule type" value="Genomic_DNA"/>
</dbReference>
<dbReference type="PROSITE" id="PS50043">
    <property type="entry name" value="HTH_LUXR_2"/>
    <property type="match status" value="1"/>
</dbReference>
<evidence type="ECO:0000313" key="6">
    <source>
        <dbReference type="Proteomes" id="UP000543556"/>
    </source>
</evidence>
<keyword evidence="2" id="KW-0238">DNA-binding</keyword>
<feature type="domain" description="HTH luxR-type" evidence="4">
    <location>
        <begin position="388"/>
        <end position="453"/>
    </location>
</feature>
<dbReference type="SUPFAM" id="SSF46894">
    <property type="entry name" value="C-terminal effector domain of the bipartite response regulators"/>
    <property type="match status" value="1"/>
</dbReference>
<evidence type="ECO:0000256" key="3">
    <source>
        <dbReference type="ARBA" id="ARBA00023163"/>
    </source>
</evidence>
<dbReference type="GO" id="GO:0003677">
    <property type="term" value="F:DNA binding"/>
    <property type="evidence" value="ECO:0007669"/>
    <property type="project" value="UniProtKB-KW"/>
</dbReference>
<sequence length="455" mass="49321">MVFTTLSGRERGCSAIVRGDHFTDRGGSTLAATPFFGRTGTLLDSIAALAAAPLTSIAERLRDATAPYVASSALLIFTEDCTGRPHKKAGSEAIISRTSIAELDKLRATLADEAPWLGEAEIAGRPRHVLAMKYTPSQALLVLTDPDPAAELMPDEALGMVGYLWGLTARRIQEKVADAPPSYLLESRAASAERVRVTAELVDQYSTVLETILAAVRSTSLNDKEARSSVTDLTAKSLIGLRTLNDRTTDLVEEPVGRAFERLRDDLRPLTRFSGIDVQFVEPPRNGRALPGEVAHAARAIVRGLVLAMMDQPDVHRIRTQWDCDGENLLVNVRDDGHGALSRESQGMARLDRQVQALTGTMQMDVIPGWGADVAVSLPLNPPELRGGNVTAWKLSPREIKVLEHLSAGERNRSIAMALNISENTVKFHVRNVLKKLAVGSRSEAVALAHSRGLR</sequence>
<protein>
    <submittedName>
        <fullName evidence="5">Response regulator transcription factor</fullName>
    </submittedName>
</protein>
<dbReference type="Gene3D" id="1.10.10.10">
    <property type="entry name" value="Winged helix-like DNA-binding domain superfamily/Winged helix DNA-binding domain"/>
    <property type="match status" value="1"/>
</dbReference>
<gene>
    <name evidence="5" type="ORF">G6034_16200</name>
</gene>
<dbReference type="PRINTS" id="PR00038">
    <property type="entry name" value="HTHLUXR"/>
</dbReference>
<dbReference type="InterPro" id="IPR016032">
    <property type="entry name" value="Sig_transdc_resp-reg_C-effctor"/>
</dbReference>
<keyword evidence="1" id="KW-0805">Transcription regulation</keyword>
<dbReference type="Proteomes" id="UP000543556">
    <property type="component" value="Unassembled WGS sequence"/>
</dbReference>
<dbReference type="GO" id="GO:0006355">
    <property type="term" value="P:regulation of DNA-templated transcription"/>
    <property type="evidence" value="ECO:0007669"/>
    <property type="project" value="InterPro"/>
</dbReference>
<dbReference type="SMART" id="SM00421">
    <property type="entry name" value="HTH_LUXR"/>
    <property type="match status" value="1"/>
</dbReference>
<evidence type="ECO:0000256" key="2">
    <source>
        <dbReference type="ARBA" id="ARBA00023125"/>
    </source>
</evidence>
<dbReference type="Gene3D" id="3.30.565.10">
    <property type="entry name" value="Histidine kinase-like ATPase, C-terminal domain"/>
    <property type="match status" value="1"/>
</dbReference>
<evidence type="ECO:0000259" key="4">
    <source>
        <dbReference type="PROSITE" id="PS50043"/>
    </source>
</evidence>
<evidence type="ECO:0000256" key="1">
    <source>
        <dbReference type="ARBA" id="ARBA00023015"/>
    </source>
</evidence>
<dbReference type="PROSITE" id="PS00622">
    <property type="entry name" value="HTH_LUXR_1"/>
    <property type="match status" value="1"/>
</dbReference>
<dbReference type="CDD" id="cd06170">
    <property type="entry name" value="LuxR_C_like"/>
    <property type="match status" value="1"/>
</dbReference>
<dbReference type="InterPro" id="IPR036890">
    <property type="entry name" value="HATPase_C_sf"/>
</dbReference>
<evidence type="ECO:0000313" key="5">
    <source>
        <dbReference type="EMBL" id="NVM96421.1"/>
    </source>
</evidence>
<keyword evidence="6" id="KW-1185">Reference proteome</keyword>
<reference evidence="5 6" key="1">
    <citation type="submission" date="2020-02" db="EMBL/GenBank/DDBJ databases">
        <title>Genome sequence of strain AETb3-4.</title>
        <authorList>
            <person name="Gao J."/>
            <person name="Zhang X."/>
        </authorList>
    </citation>
    <scope>NUCLEOTIDE SEQUENCE [LARGE SCALE GENOMIC DNA]</scope>
    <source>
        <strain evidence="5 6">AETb3-4</strain>
    </source>
</reference>
<organism evidence="5 6">
    <name type="scientific">Arthrobacter wenxiniae</name>
    <dbReference type="NCBI Taxonomy" id="2713570"/>
    <lineage>
        <taxon>Bacteria</taxon>
        <taxon>Bacillati</taxon>
        <taxon>Actinomycetota</taxon>
        <taxon>Actinomycetes</taxon>
        <taxon>Micrococcales</taxon>
        <taxon>Micrococcaceae</taxon>
        <taxon>Arthrobacter</taxon>
    </lineage>
</organism>
<dbReference type="PANTHER" id="PTHR44688">
    <property type="entry name" value="DNA-BINDING TRANSCRIPTIONAL ACTIVATOR DEVR_DOSR"/>
    <property type="match status" value="1"/>
</dbReference>